<evidence type="ECO:0000256" key="1">
    <source>
        <dbReference type="SAM" id="SignalP"/>
    </source>
</evidence>
<keyword evidence="4" id="KW-1185">Reference proteome</keyword>
<keyword evidence="1" id="KW-0732">Signal</keyword>
<comment type="caution">
    <text evidence="3">The sequence shown here is derived from an EMBL/GenBank/DDBJ whole genome shotgun (WGS) entry which is preliminary data.</text>
</comment>
<dbReference type="InterPro" id="IPR014044">
    <property type="entry name" value="CAP_dom"/>
</dbReference>
<gene>
    <name evidence="3" type="ORF">KIN20_007711</name>
</gene>
<dbReference type="EMBL" id="JAHQIW010001158">
    <property type="protein sequence ID" value="KAJ1351623.1"/>
    <property type="molecule type" value="Genomic_DNA"/>
</dbReference>
<accession>A0AAD5M6X6</accession>
<dbReference type="SUPFAM" id="SSF55797">
    <property type="entry name" value="PR-1-like"/>
    <property type="match status" value="2"/>
</dbReference>
<evidence type="ECO:0000313" key="3">
    <source>
        <dbReference type="EMBL" id="KAJ1351623.1"/>
    </source>
</evidence>
<dbReference type="Gene3D" id="3.40.33.10">
    <property type="entry name" value="CAP"/>
    <property type="match status" value="1"/>
</dbReference>
<proteinExistence type="predicted"/>
<dbReference type="AlphaFoldDB" id="A0AAD5M6X6"/>
<reference evidence="3" key="1">
    <citation type="submission" date="2021-06" db="EMBL/GenBank/DDBJ databases">
        <title>Parelaphostrongylus tenuis whole genome reference sequence.</title>
        <authorList>
            <person name="Garwood T.J."/>
            <person name="Larsen P.A."/>
            <person name="Fountain-Jones N.M."/>
            <person name="Garbe J.R."/>
            <person name="Macchietto M.G."/>
            <person name="Kania S.A."/>
            <person name="Gerhold R.W."/>
            <person name="Richards J.E."/>
            <person name="Wolf T.M."/>
        </authorList>
    </citation>
    <scope>NUCLEOTIDE SEQUENCE</scope>
    <source>
        <strain evidence="3">MNPRO001-30</strain>
        <tissue evidence="3">Meninges</tissue>
    </source>
</reference>
<dbReference type="CDD" id="cd05380">
    <property type="entry name" value="CAP_euk"/>
    <property type="match status" value="1"/>
</dbReference>
<evidence type="ECO:0000259" key="2">
    <source>
        <dbReference type="SMART" id="SM00198"/>
    </source>
</evidence>
<name>A0AAD5M6X6_PARTN</name>
<sequence>MMNTFLFTLILFADFKLSYSQEISNEEPEYPDYGDNEDLGGDKGPREECGYDTAMTSSLRFTVRVQHNQLRINLANGTQKNGLSGRNFPRASDMKVMLYDCNLEKSALEIAQTCHFESHHNFSNVGSNSAIYTGNVNNTESIIEQLITGWWNTSKRNGPLINLTPRQKDSAKIPFLQEDPKTNHKTMNCLSKMIMHIAYDATPSIIRSNLFLLVHFMANANTTKLGCAYNVCDGKDKYGCPISPPFVLFVCQYGDSHINVNTPIYKEGSPCSSCNTSCAGSYLCNTTRDTEHPFTTHLPKC</sequence>
<feature type="signal peptide" evidence="1">
    <location>
        <begin position="1"/>
        <end position="20"/>
    </location>
</feature>
<dbReference type="Proteomes" id="UP001196413">
    <property type="component" value="Unassembled WGS sequence"/>
</dbReference>
<feature type="domain" description="SCP" evidence="2">
    <location>
        <begin position="57"/>
        <end position="262"/>
    </location>
</feature>
<organism evidence="3 4">
    <name type="scientific">Parelaphostrongylus tenuis</name>
    <name type="common">Meningeal worm</name>
    <dbReference type="NCBI Taxonomy" id="148309"/>
    <lineage>
        <taxon>Eukaryota</taxon>
        <taxon>Metazoa</taxon>
        <taxon>Ecdysozoa</taxon>
        <taxon>Nematoda</taxon>
        <taxon>Chromadorea</taxon>
        <taxon>Rhabditida</taxon>
        <taxon>Rhabditina</taxon>
        <taxon>Rhabditomorpha</taxon>
        <taxon>Strongyloidea</taxon>
        <taxon>Metastrongylidae</taxon>
        <taxon>Parelaphostrongylus</taxon>
    </lineage>
</organism>
<feature type="chain" id="PRO_5041929955" description="SCP domain-containing protein" evidence="1">
    <location>
        <begin position="21"/>
        <end position="301"/>
    </location>
</feature>
<dbReference type="SMART" id="SM00198">
    <property type="entry name" value="SCP"/>
    <property type="match status" value="1"/>
</dbReference>
<dbReference type="Pfam" id="PF00188">
    <property type="entry name" value="CAP"/>
    <property type="match status" value="1"/>
</dbReference>
<evidence type="ECO:0000313" key="4">
    <source>
        <dbReference type="Proteomes" id="UP001196413"/>
    </source>
</evidence>
<dbReference type="InterPro" id="IPR035940">
    <property type="entry name" value="CAP_sf"/>
</dbReference>
<protein>
    <recommendedName>
        <fullName evidence="2">SCP domain-containing protein</fullName>
    </recommendedName>
</protein>